<proteinExistence type="predicted"/>
<dbReference type="InterPro" id="IPR029063">
    <property type="entry name" value="SAM-dependent_MTases_sf"/>
</dbReference>
<dbReference type="AlphaFoldDB" id="A0A345XYS3"/>
<evidence type="ECO:0008006" key="3">
    <source>
        <dbReference type="Google" id="ProtNLM"/>
    </source>
</evidence>
<dbReference type="KEGG" id="sarm:DVA86_33785"/>
<dbReference type="EMBL" id="CP031320">
    <property type="protein sequence ID" value="AXK36789.1"/>
    <property type="molecule type" value="Genomic_DNA"/>
</dbReference>
<protein>
    <recommendedName>
        <fullName evidence="3">Class I SAM-dependent methyltransferase</fullName>
    </recommendedName>
</protein>
<name>A0A345XYS3_9ACTN</name>
<dbReference type="Gene3D" id="3.40.50.150">
    <property type="entry name" value="Vaccinia Virus protein VP39"/>
    <property type="match status" value="1"/>
</dbReference>
<keyword evidence="2" id="KW-1185">Reference proteome</keyword>
<evidence type="ECO:0000313" key="2">
    <source>
        <dbReference type="Proteomes" id="UP000254425"/>
    </source>
</evidence>
<reference evidence="1 2" key="1">
    <citation type="submission" date="2018-07" db="EMBL/GenBank/DDBJ databases">
        <title>Draft genome of the type strain Streptomyces armeniacus ATCC 15676.</title>
        <authorList>
            <person name="Labana P."/>
            <person name="Gosse J.T."/>
            <person name="Boddy C.N."/>
        </authorList>
    </citation>
    <scope>NUCLEOTIDE SEQUENCE [LARGE SCALE GENOMIC DNA]</scope>
    <source>
        <strain evidence="1 2">ATCC 15676</strain>
    </source>
</reference>
<dbReference type="Proteomes" id="UP000254425">
    <property type="component" value="Chromosome"/>
</dbReference>
<gene>
    <name evidence="1" type="ORF">DVA86_33785</name>
</gene>
<sequence>MPELAARVELRAQQAHDTTGLPEGWFDTVVLNSVAQYFPGPGYLTDVLRAVSGLRERFP</sequence>
<evidence type="ECO:0000313" key="1">
    <source>
        <dbReference type="EMBL" id="AXK36789.1"/>
    </source>
</evidence>
<organism evidence="1 2">
    <name type="scientific">Streptomyces armeniacus</name>
    <dbReference type="NCBI Taxonomy" id="83291"/>
    <lineage>
        <taxon>Bacteria</taxon>
        <taxon>Bacillati</taxon>
        <taxon>Actinomycetota</taxon>
        <taxon>Actinomycetes</taxon>
        <taxon>Kitasatosporales</taxon>
        <taxon>Streptomycetaceae</taxon>
        <taxon>Streptomyces</taxon>
    </lineage>
</organism>
<accession>A0A345XYS3</accession>